<evidence type="ECO:0000313" key="1">
    <source>
        <dbReference type="EMBL" id="ETO77596.1"/>
    </source>
</evidence>
<dbReference type="InterPro" id="IPR052050">
    <property type="entry name" value="SecEffector_AnkRepeat"/>
</dbReference>
<dbReference type="PANTHER" id="PTHR46586">
    <property type="entry name" value="ANKYRIN REPEAT-CONTAINING PROTEIN"/>
    <property type="match status" value="1"/>
</dbReference>
<dbReference type="InterPro" id="IPR036770">
    <property type="entry name" value="Ankyrin_rpt-contain_sf"/>
</dbReference>
<comment type="caution">
    <text evidence="1">The sequence shown here is derived from an EMBL/GenBank/DDBJ whole genome shotgun (WGS) entry which is preliminary data.</text>
</comment>
<dbReference type="AlphaFoldDB" id="A0A081AFD5"/>
<dbReference type="EMBL" id="ANJA01001329">
    <property type="protein sequence ID" value="ETO77596.1"/>
    <property type="molecule type" value="Genomic_DNA"/>
</dbReference>
<organism evidence="1 2">
    <name type="scientific">Phytophthora nicotianae P1976</name>
    <dbReference type="NCBI Taxonomy" id="1317066"/>
    <lineage>
        <taxon>Eukaryota</taxon>
        <taxon>Sar</taxon>
        <taxon>Stramenopiles</taxon>
        <taxon>Oomycota</taxon>
        <taxon>Peronosporomycetes</taxon>
        <taxon>Peronosporales</taxon>
        <taxon>Peronosporaceae</taxon>
        <taxon>Phytophthora</taxon>
    </lineage>
</organism>
<proteinExistence type="predicted"/>
<reference evidence="1 2" key="1">
    <citation type="submission" date="2013-11" db="EMBL/GenBank/DDBJ databases">
        <title>The Genome Sequence of Phytophthora parasitica P1976.</title>
        <authorList>
            <consortium name="The Broad Institute Genomics Platform"/>
            <person name="Russ C."/>
            <person name="Tyler B."/>
            <person name="Panabieres F."/>
            <person name="Shan W."/>
            <person name="Tripathy S."/>
            <person name="Grunwald N."/>
            <person name="Machado M."/>
            <person name="Johnson C.S."/>
            <person name="Walker B."/>
            <person name="Young S."/>
            <person name="Zeng Q."/>
            <person name="Gargeya S."/>
            <person name="Fitzgerald M."/>
            <person name="Haas B."/>
            <person name="Abouelleil A."/>
            <person name="Allen A.W."/>
            <person name="Alvarado L."/>
            <person name="Arachchi H.M."/>
            <person name="Berlin A.M."/>
            <person name="Chapman S.B."/>
            <person name="Gainer-Dewar J."/>
            <person name="Goldberg J."/>
            <person name="Griggs A."/>
            <person name="Gujja S."/>
            <person name="Hansen M."/>
            <person name="Howarth C."/>
            <person name="Imamovic A."/>
            <person name="Ireland A."/>
            <person name="Larimer J."/>
            <person name="McCowan C."/>
            <person name="Murphy C."/>
            <person name="Pearson M."/>
            <person name="Poon T.W."/>
            <person name="Priest M."/>
            <person name="Roberts A."/>
            <person name="Saif S."/>
            <person name="Shea T."/>
            <person name="Sisk P."/>
            <person name="Sykes S."/>
            <person name="Wortman J."/>
            <person name="Nusbaum C."/>
            <person name="Birren B."/>
        </authorList>
    </citation>
    <scope>NUCLEOTIDE SEQUENCE [LARGE SCALE GENOMIC DNA]</scope>
    <source>
        <strain evidence="1 2">P1976</strain>
    </source>
</reference>
<dbReference type="Gene3D" id="1.25.40.20">
    <property type="entry name" value="Ankyrin repeat-containing domain"/>
    <property type="match status" value="3"/>
</dbReference>
<dbReference type="PANTHER" id="PTHR46586:SF3">
    <property type="entry name" value="ANKYRIN REPEAT-CONTAINING PROTEIN"/>
    <property type="match status" value="1"/>
</dbReference>
<dbReference type="OrthoDB" id="112837at2759"/>
<protein>
    <submittedName>
        <fullName evidence="1">Uncharacterized protein</fullName>
    </submittedName>
</protein>
<gene>
    <name evidence="1" type="ORF">F444_07233</name>
</gene>
<evidence type="ECO:0000313" key="2">
    <source>
        <dbReference type="Proteomes" id="UP000028582"/>
    </source>
</evidence>
<sequence>MTESEENFTLTSVIVVCRHGFGSRVIPHIVHLIQMFTENISEQALVDVLEERKSHLFTRVLNAVDESLNLVHHEKLRQYRYAIQLIPRAMTSDEGGLDAMQQLYDRYPGALDYEAVSCIIDVAELPMLKWLCKCKPLLFKQSPDSADNIFSSASLKGRGDVVRWVVKLFPDTVRNLRYAAQGGHLKLLKWLVKHTKWDEKSLGRSLQSAIEGNHLDTAIFIYNLKPEKIMDKPYLTLESIELMQWVHDTKCWDFADYLVFYAARKGKLEILQWLHANYPEFFSNNVMNTAVEHGKLEIVKFLHTIPQTVCTSSDMDLAAKNGYLDIVQWLHDHSTEGCTIHAMDEAARHGHLDVLQWLQANRSEGCTPQAMENADRHGRVYCVRWLHENFELALPKHFANTLASSGVLKLVSWLHLCGKGSWSKDTMDTAAANGHLGIVRFLHEKRREGCTKKAMDTAAENNHLEVVKFLHGNRREGCTKAAMNGASRNGHFDMVKWLQENRREGCTRAAMTTAAAGGHLKIMKFLNATYKLDWSNKAIENAVSHGHTEAVKWLYYHLEQKLLSSFAIRAARCDYIGILEFINTVSDFSSNTSVYHVGLGNKNPEVVKWYVDHYGNPRKRKY</sequence>
<dbReference type="InterPro" id="IPR002110">
    <property type="entry name" value="Ankyrin_rpt"/>
</dbReference>
<accession>A0A081AFD5</accession>
<name>A0A081AFD5_PHYNI</name>
<dbReference type="Proteomes" id="UP000028582">
    <property type="component" value="Unassembled WGS sequence"/>
</dbReference>
<dbReference type="Pfam" id="PF13637">
    <property type="entry name" value="Ank_4"/>
    <property type="match status" value="1"/>
</dbReference>
<dbReference type="Pfam" id="PF12796">
    <property type="entry name" value="Ank_2"/>
    <property type="match status" value="1"/>
</dbReference>
<dbReference type="SUPFAM" id="SSF48403">
    <property type="entry name" value="Ankyrin repeat"/>
    <property type="match status" value="1"/>
</dbReference>